<comment type="caution">
    <text evidence="1">The sequence shown here is derived from an EMBL/GenBank/DDBJ whole genome shotgun (WGS) entry which is preliminary data.</text>
</comment>
<proteinExistence type="predicted"/>
<dbReference type="EMBL" id="MU150242">
    <property type="protein sequence ID" value="KAF9466240.1"/>
    <property type="molecule type" value="Genomic_DNA"/>
</dbReference>
<keyword evidence="2" id="KW-1185">Reference proteome</keyword>
<protein>
    <submittedName>
        <fullName evidence="1">Uncharacterized protein</fullName>
    </submittedName>
</protein>
<evidence type="ECO:0000313" key="1">
    <source>
        <dbReference type="EMBL" id="KAF9466240.1"/>
    </source>
</evidence>
<accession>A0A9P6CLE2</accession>
<gene>
    <name evidence="1" type="ORF">BDZ94DRAFT_1251478</name>
</gene>
<name>A0A9P6CLE2_9AGAR</name>
<dbReference type="AlphaFoldDB" id="A0A9P6CLE2"/>
<dbReference type="Proteomes" id="UP000807353">
    <property type="component" value="Unassembled WGS sequence"/>
</dbReference>
<organism evidence="1 2">
    <name type="scientific">Collybia nuda</name>
    <dbReference type="NCBI Taxonomy" id="64659"/>
    <lineage>
        <taxon>Eukaryota</taxon>
        <taxon>Fungi</taxon>
        <taxon>Dikarya</taxon>
        <taxon>Basidiomycota</taxon>
        <taxon>Agaricomycotina</taxon>
        <taxon>Agaricomycetes</taxon>
        <taxon>Agaricomycetidae</taxon>
        <taxon>Agaricales</taxon>
        <taxon>Tricholomatineae</taxon>
        <taxon>Clitocybaceae</taxon>
        <taxon>Collybia</taxon>
    </lineage>
</organism>
<sequence length="217" mass="24295">MDKKWKSKTTSVEIVQVPKRGTGITAKRSTEFTCLNQLDPCNDAKYFQLDQVKPYVQVTGPIRRIRTSIPWRDVSHPATCNHPQSMTSNVQTGMKQHSPITKVRVVAKLSTGSSEQLLDEARKYQGFASHLPNHSTGFNPIPSPQDLAPGGVIIPRFYGYYVPGSSTKQESDHEVDRDHSFQGPILLLKDRESVGDLDVDDKLASPSLLRQRAFIHQ</sequence>
<evidence type="ECO:0000313" key="2">
    <source>
        <dbReference type="Proteomes" id="UP000807353"/>
    </source>
</evidence>
<reference evidence="1" key="1">
    <citation type="submission" date="2020-11" db="EMBL/GenBank/DDBJ databases">
        <authorList>
            <consortium name="DOE Joint Genome Institute"/>
            <person name="Ahrendt S."/>
            <person name="Riley R."/>
            <person name="Andreopoulos W."/>
            <person name="Labutti K."/>
            <person name="Pangilinan J."/>
            <person name="Ruiz-Duenas F.J."/>
            <person name="Barrasa J.M."/>
            <person name="Sanchez-Garcia M."/>
            <person name="Camarero S."/>
            <person name="Miyauchi S."/>
            <person name="Serrano A."/>
            <person name="Linde D."/>
            <person name="Babiker R."/>
            <person name="Drula E."/>
            <person name="Ayuso-Fernandez I."/>
            <person name="Pacheco R."/>
            <person name="Padilla G."/>
            <person name="Ferreira P."/>
            <person name="Barriuso J."/>
            <person name="Kellner H."/>
            <person name="Castanera R."/>
            <person name="Alfaro M."/>
            <person name="Ramirez L."/>
            <person name="Pisabarro A.G."/>
            <person name="Kuo A."/>
            <person name="Tritt A."/>
            <person name="Lipzen A."/>
            <person name="He G."/>
            <person name="Yan M."/>
            <person name="Ng V."/>
            <person name="Cullen D."/>
            <person name="Martin F."/>
            <person name="Rosso M.-N."/>
            <person name="Henrissat B."/>
            <person name="Hibbett D."/>
            <person name="Martinez A.T."/>
            <person name="Grigoriev I.V."/>
        </authorList>
    </citation>
    <scope>NUCLEOTIDE SEQUENCE</scope>
    <source>
        <strain evidence="1">CBS 247.69</strain>
    </source>
</reference>